<dbReference type="AlphaFoldDB" id="C0QRA2"/>
<sequence length="146" mass="16871">MGFYKKIKVRNLDELESFATALSKCLKGDELILLKGDLGSGKTTFTRFLVSAIDREAGEYVNSPTFSVMNEYDTEKFRIYHIDLYRVKSFDLSDILGKGIVIVEWPEDRFEEIDIPQIVLSFEIKDYDEREITVYLKGADYIAECI</sequence>
<dbReference type="KEGG" id="pmx:PERMA_1430"/>
<organism evidence="11 12">
    <name type="scientific">Persephonella marina (strain DSM 14350 / EX-H1)</name>
    <dbReference type="NCBI Taxonomy" id="123214"/>
    <lineage>
        <taxon>Bacteria</taxon>
        <taxon>Pseudomonadati</taxon>
        <taxon>Aquificota</taxon>
        <taxon>Aquificia</taxon>
        <taxon>Aquificales</taxon>
        <taxon>Hydrogenothermaceae</taxon>
        <taxon>Persephonella</taxon>
    </lineage>
</organism>
<evidence type="ECO:0000256" key="9">
    <source>
        <dbReference type="ARBA" id="ARBA00022842"/>
    </source>
</evidence>
<dbReference type="Pfam" id="PF02367">
    <property type="entry name" value="TsaE"/>
    <property type="match status" value="1"/>
</dbReference>
<dbReference type="SUPFAM" id="SSF52540">
    <property type="entry name" value="P-loop containing nucleoside triphosphate hydrolases"/>
    <property type="match status" value="1"/>
</dbReference>
<dbReference type="GO" id="GO:0002949">
    <property type="term" value="P:tRNA threonylcarbamoyladenosine modification"/>
    <property type="evidence" value="ECO:0007669"/>
    <property type="project" value="InterPro"/>
</dbReference>
<reference evidence="11 12" key="1">
    <citation type="journal article" date="2009" name="J. Bacteriol.">
        <title>Complete and draft genome sequences of six members of the Aquificales.</title>
        <authorList>
            <person name="Reysenbach A.L."/>
            <person name="Hamamura N."/>
            <person name="Podar M."/>
            <person name="Griffiths E."/>
            <person name="Ferreira S."/>
            <person name="Hochstein R."/>
            <person name="Heidelberg J."/>
            <person name="Johnson J."/>
            <person name="Mead D."/>
            <person name="Pohorille A."/>
            <person name="Sarmiento M."/>
            <person name="Schweighofer K."/>
            <person name="Seshadri R."/>
            <person name="Voytek M.A."/>
        </authorList>
    </citation>
    <scope>NUCLEOTIDE SEQUENCE [LARGE SCALE GENOMIC DNA]</scope>
    <source>
        <strain evidence="12">DSM 14350 / EX-H1</strain>
    </source>
</reference>
<evidence type="ECO:0000256" key="1">
    <source>
        <dbReference type="ARBA" id="ARBA00004496"/>
    </source>
</evidence>
<name>C0QRA2_PERMH</name>
<evidence type="ECO:0000256" key="10">
    <source>
        <dbReference type="ARBA" id="ARBA00032441"/>
    </source>
</evidence>
<proteinExistence type="inferred from homology"/>
<evidence type="ECO:0000256" key="5">
    <source>
        <dbReference type="ARBA" id="ARBA00022694"/>
    </source>
</evidence>
<keyword evidence="7" id="KW-0547">Nucleotide-binding</keyword>
<dbReference type="Proteomes" id="UP000001366">
    <property type="component" value="Chromosome"/>
</dbReference>
<dbReference type="PANTHER" id="PTHR33540:SF2">
    <property type="entry name" value="TRNA THREONYLCARBAMOYLADENOSINE BIOSYNTHESIS PROTEIN TSAE"/>
    <property type="match status" value="1"/>
</dbReference>
<dbReference type="GO" id="GO:0005737">
    <property type="term" value="C:cytoplasm"/>
    <property type="evidence" value="ECO:0007669"/>
    <property type="project" value="UniProtKB-SubCell"/>
</dbReference>
<dbReference type="GO" id="GO:0005524">
    <property type="term" value="F:ATP binding"/>
    <property type="evidence" value="ECO:0007669"/>
    <property type="project" value="UniProtKB-KW"/>
</dbReference>
<evidence type="ECO:0000256" key="6">
    <source>
        <dbReference type="ARBA" id="ARBA00022723"/>
    </source>
</evidence>
<keyword evidence="5" id="KW-0819">tRNA processing</keyword>
<evidence type="ECO:0000256" key="4">
    <source>
        <dbReference type="ARBA" id="ARBA00022490"/>
    </source>
</evidence>
<keyword evidence="4" id="KW-0963">Cytoplasm</keyword>
<dbReference type="Gene3D" id="3.40.50.300">
    <property type="entry name" value="P-loop containing nucleotide triphosphate hydrolases"/>
    <property type="match status" value="1"/>
</dbReference>
<keyword evidence="9" id="KW-0460">Magnesium</keyword>
<evidence type="ECO:0000256" key="2">
    <source>
        <dbReference type="ARBA" id="ARBA00007599"/>
    </source>
</evidence>
<evidence type="ECO:0000256" key="8">
    <source>
        <dbReference type="ARBA" id="ARBA00022840"/>
    </source>
</evidence>
<dbReference type="RefSeq" id="WP_015899046.1">
    <property type="nucleotide sequence ID" value="NC_012440.1"/>
</dbReference>
<dbReference type="EMBL" id="CP001230">
    <property type="protein sequence ID" value="ACO04942.1"/>
    <property type="molecule type" value="Genomic_DNA"/>
</dbReference>
<dbReference type="InterPro" id="IPR003442">
    <property type="entry name" value="T6A_TsaE"/>
</dbReference>
<dbReference type="GO" id="GO:0046872">
    <property type="term" value="F:metal ion binding"/>
    <property type="evidence" value="ECO:0007669"/>
    <property type="project" value="UniProtKB-KW"/>
</dbReference>
<comment type="similarity">
    <text evidence="2">Belongs to the TsaE family.</text>
</comment>
<evidence type="ECO:0000256" key="7">
    <source>
        <dbReference type="ARBA" id="ARBA00022741"/>
    </source>
</evidence>
<dbReference type="HOGENOM" id="CLU_087829_3_0_0"/>
<gene>
    <name evidence="11" type="ordered locus">PERMA_1430</name>
</gene>
<keyword evidence="8" id="KW-0067">ATP-binding</keyword>
<evidence type="ECO:0000313" key="12">
    <source>
        <dbReference type="Proteomes" id="UP000001366"/>
    </source>
</evidence>
<evidence type="ECO:0000256" key="3">
    <source>
        <dbReference type="ARBA" id="ARBA00019010"/>
    </source>
</evidence>
<dbReference type="PANTHER" id="PTHR33540">
    <property type="entry name" value="TRNA THREONYLCARBAMOYLADENOSINE BIOSYNTHESIS PROTEIN TSAE"/>
    <property type="match status" value="1"/>
</dbReference>
<dbReference type="eggNOG" id="COG0802">
    <property type="taxonomic scope" value="Bacteria"/>
</dbReference>
<comment type="subcellular location">
    <subcellularLocation>
        <location evidence="1">Cytoplasm</location>
    </subcellularLocation>
</comment>
<dbReference type="STRING" id="123214.PERMA_1430"/>
<protein>
    <recommendedName>
        <fullName evidence="3">tRNA threonylcarbamoyladenosine biosynthesis protein TsaE</fullName>
    </recommendedName>
    <alternativeName>
        <fullName evidence="10">t(6)A37 threonylcarbamoyladenosine biosynthesis protein TsaE</fullName>
    </alternativeName>
</protein>
<dbReference type="PaxDb" id="123214-PERMA_1430"/>
<dbReference type="OrthoDB" id="9815896at2"/>
<keyword evidence="6" id="KW-0479">Metal-binding</keyword>
<accession>C0QRA2</accession>
<keyword evidence="12" id="KW-1185">Reference proteome</keyword>
<dbReference type="InterPro" id="IPR027417">
    <property type="entry name" value="P-loop_NTPase"/>
</dbReference>
<evidence type="ECO:0000313" key="11">
    <source>
        <dbReference type="EMBL" id="ACO04942.1"/>
    </source>
</evidence>
<dbReference type="NCBIfam" id="TIGR00150">
    <property type="entry name" value="T6A_YjeE"/>
    <property type="match status" value="1"/>
</dbReference>